<proteinExistence type="predicted"/>
<dbReference type="Pfam" id="PF07730">
    <property type="entry name" value="HisKA_3"/>
    <property type="match status" value="1"/>
</dbReference>
<evidence type="ECO:0000256" key="2">
    <source>
        <dbReference type="ARBA" id="ARBA00022777"/>
    </source>
</evidence>
<evidence type="ECO:0000313" key="7">
    <source>
        <dbReference type="Proteomes" id="UP001319861"/>
    </source>
</evidence>
<dbReference type="SMART" id="SM00387">
    <property type="entry name" value="HATPase_c"/>
    <property type="match status" value="1"/>
</dbReference>
<feature type="domain" description="Histidine kinase/HSP90-like ATPase" evidence="5">
    <location>
        <begin position="470"/>
        <end position="560"/>
    </location>
</feature>
<protein>
    <submittedName>
        <fullName evidence="6">Histidine kinase</fullName>
    </submittedName>
</protein>
<dbReference type="GO" id="GO:0016301">
    <property type="term" value="F:kinase activity"/>
    <property type="evidence" value="ECO:0007669"/>
    <property type="project" value="UniProtKB-KW"/>
</dbReference>
<dbReference type="PANTHER" id="PTHR24421">
    <property type="entry name" value="NITRATE/NITRITE SENSOR PROTEIN NARX-RELATED"/>
    <property type="match status" value="1"/>
</dbReference>
<dbReference type="InterPro" id="IPR036890">
    <property type="entry name" value="HATPase_C_sf"/>
</dbReference>
<dbReference type="InterPro" id="IPR003018">
    <property type="entry name" value="GAF"/>
</dbReference>
<dbReference type="InterPro" id="IPR011712">
    <property type="entry name" value="Sig_transdc_His_kin_sub3_dim/P"/>
</dbReference>
<dbReference type="EMBL" id="AP024525">
    <property type="protein sequence ID" value="BCT78294.1"/>
    <property type="molecule type" value="Genomic_DNA"/>
</dbReference>
<dbReference type="SMART" id="SM00065">
    <property type="entry name" value="GAF"/>
    <property type="match status" value="1"/>
</dbReference>
<dbReference type="InterPro" id="IPR029016">
    <property type="entry name" value="GAF-like_dom_sf"/>
</dbReference>
<dbReference type="CDD" id="cd16917">
    <property type="entry name" value="HATPase_UhpB-NarQ-NarX-like"/>
    <property type="match status" value="1"/>
</dbReference>
<feature type="domain" description="GAF" evidence="4">
    <location>
        <begin position="45"/>
        <end position="192"/>
    </location>
</feature>
<dbReference type="Gene3D" id="1.20.5.1930">
    <property type="match status" value="1"/>
</dbReference>
<name>A0ABM7Q154_SINCY</name>
<evidence type="ECO:0000259" key="5">
    <source>
        <dbReference type="SMART" id="SM00387"/>
    </source>
</evidence>
<dbReference type="Pfam" id="PF13185">
    <property type="entry name" value="GAF_2"/>
    <property type="match status" value="1"/>
</dbReference>
<dbReference type="InterPro" id="IPR003594">
    <property type="entry name" value="HATPase_dom"/>
</dbReference>
<dbReference type="InterPro" id="IPR050482">
    <property type="entry name" value="Sensor_HK_TwoCompSys"/>
</dbReference>
<keyword evidence="2 6" id="KW-0418">Kinase</keyword>
<reference evidence="6 7" key="1">
    <citation type="journal article" date="2021" name="J. Biosci. Bioeng.">
        <title>Identification and characterization of a chc gene cluster responsible for the aromatization pathway of cyclohexanecarboxylate degradation in Sinomonas cyclohexanicum ATCC 51369.</title>
        <authorList>
            <person name="Yamamoto T."/>
            <person name="Hasegawa Y."/>
            <person name="Lau P.C.K."/>
            <person name="Iwaki H."/>
        </authorList>
    </citation>
    <scope>NUCLEOTIDE SEQUENCE [LARGE SCALE GENOMIC DNA]</scope>
    <source>
        <strain evidence="6 7">ATCC 51369</strain>
    </source>
</reference>
<organism evidence="6 7">
    <name type="scientific">Sinomonas cyclohexanicum</name>
    <name type="common">Corynebacterium cyclohexanicum</name>
    <dbReference type="NCBI Taxonomy" id="322009"/>
    <lineage>
        <taxon>Bacteria</taxon>
        <taxon>Bacillati</taxon>
        <taxon>Actinomycetota</taxon>
        <taxon>Actinomycetes</taxon>
        <taxon>Micrococcales</taxon>
        <taxon>Micrococcaceae</taxon>
        <taxon>Sinomonas</taxon>
    </lineage>
</organism>
<accession>A0ABM7Q154</accession>
<gene>
    <name evidence="6" type="primary">devS</name>
    <name evidence="6" type="ORF">SCMU_41360</name>
</gene>
<evidence type="ECO:0000256" key="3">
    <source>
        <dbReference type="ARBA" id="ARBA00023012"/>
    </source>
</evidence>
<keyword evidence="7" id="KW-1185">Reference proteome</keyword>
<evidence type="ECO:0000259" key="4">
    <source>
        <dbReference type="SMART" id="SM00065"/>
    </source>
</evidence>
<dbReference type="Gene3D" id="3.30.450.40">
    <property type="match status" value="2"/>
</dbReference>
<dbReference type="Proteomes" id="UP001319861">
    <property type="component" value="Chromosome"/>
</dbReference>
<keyword evidence="1" id="KW-0808">Transferase</keyword>
<dbReference type="Gene3D" id="3.30.565.10">
    <property type="entry name" value="Histidine kinase-like ATPase, C-terminal domain"/>
    <property type="match status" value="1"/>
</dbReference>
<dbReference type="SUPFAM" id="SSF55781">
    <property type="entry name" value="GAF domain-like"/>
    <property type="match status" value="1"/>
</dbReference>
<evidence type="ECO:0000256" key="1">
    <source>
        <dbReference type="ARBA" id="ARBA00022679"/>
    </source>
</evidence>
<dbReference type="SUPFAM" id="SSF55874">
    <property type="entry name" value="ATPase domain of HSP90 chaperone/DNA topoisomerase II/histidine kinase"/>
    <property type="match status" value="1"/>
</dbReference>
<dbReference type="Pfam" id="PF02518">
    <property type="entry name" value="HATPase_c"/>
    <property type="match status" value="1"/>
</dbReference>
<dbReference type="PANTHER" id="PTHR24421:SF56">
    <property type="entry name" value="OXYGEN SENSOR HISTIDINE KINASE RESPONSE REGULATOR DOST"/>
    <property type="match status" value="1"/>
</dbReference>
<keyword evidence="3" id="KW-0902">Two-component regulatory system</keyword>
<evidence type="ECO:0000313" key="6">
    <source>
        <dbReference type="EMBL" id="BCT78294.1"/>
    </source>
</evidence>
<sequence length="560" mass="60132">MVDRRPRRTDELPHESTDGARELVRIQGRMDSLMRAVVSIAEDLSLQSVLERVAQSASELLGARYAAIGILGEDHTLGHFITVGVEDEQIRLIGDVPTGHGVLGELITDPRPLRLHNLREHPAAIGFPDEHPPMKTFLGVAIRVRGAVLGNLYLTEKEGGADFTDEDEELATALAAAAGVAIQNARLYEQSRGRQRWLEAGMRAASALLAENPPSHEGDLDLVAEHALAASDAALAVVARPEGDVLRVRTAVGALALAAGEDLRCPAALQRPVQERRAVVLADPVEVFGPEAGEKLGQVLVLTVGQRSPGSGHTWGNRLLLLARQAGAGPFSESDVESGESFGSHVGTALDLTLAHREREQDLLSGDRDRIAQDLHDLVIQRLFAAGLSIQSLRRFTADADAHARIGRLTEEIDESIRDLRGTIYSLRAVPTREEHLSQRLPEAVHESVQNSRIRPRISVAGRIDEVPPVLAGHLLAVAREAVSNAVRHSGASSVTVTLTAEEDAVELVVEDDGRGFANPPRASGLANMERRAASVGGWSRVDSVLGRGTRVCWVAPLAP</sequence>
<dbReference type="RefSeq" id="WP_229230911.1">
    <property type="nucleotide sequence ID" value="NZ_AP024525.1"/>
</dbReference>